<feature type="region of interest" description="Disordered" evidence="2">
    <location>
        <begin position="663"/>
        <end position="688"/>
    </location>
</feature>
<feature type="repeat" description="TPR" evidence="1">
    <location>
        <begin position="300"/>
        <end position="333"/>
    </location>
</feature>
<feature type="repeat" description="TPR" evidence="1">
    <location>
        <begin position="232"/>
        <end position="265"/>
    </location>
</feature>
<accession>A0A4Y1RZD0</accession>
<protein>
    <submittedName>
        <fullName evidence="3">Tetratricopeptide repeat-containing protein</fullName>
    </submittedName>
</protein>
<dbReference type="SMART" id="SM00028">
    <property type="entry name" value="TPR"/>
    <property type="match status" value="6"/>
</dbReference>
<sequence>MMHCNGDGDGGKTGSGYRIVFASVGFSSFIFSFGSPRGFIWLYILMDKEDNATGDHEEASQYVFAVCLEEDMEEDVEDDEEDEEDGEVDEEDEDEDENTFSFKDGVNPLDFVEDDAFGDQVYEQFVGMGYEALAERKRKALEDSRPEGSVKKARHEDVTGASMEEIMEAMNYGMQRRTRKPKKKGRRKGSKKKLTPEITRRLGEATLHYVHGRYEEAIPILAEIVKQAPDLSETYHTLGLVHDNLGNELKALNCFTIAALLAPKNPALWELLFGWFNRRGDAHKAIYCLSRAISADPKNIDLKLGRASLYVKLGDYHKAAASYEQIVQACPDNVEALKTAAVMYDRSGQHEQSIHILEAYLRDHPTEADPSVIDLLASILMENNAHNEAIQHIEHAQLVFSSNKAMPLTMKIKAGICHAYLGNMEKAETLFSALEQQSADQADLIAKVADSFMSLGHYSSALKYYLMLKGNTKYNKGFLHMKIARCHLSLNDRVQAILWFYEAVKTLEDNIETRLTLASILLEEAREDEAILLLSPPKNLDRFEAQTNKSEPWWCNGKVKLKLCYIYRAKGMLKEFVDAIYPLVHESLRIESLQQKVKVKKRLTKSVLLERVKVLDDHQTDNLLCRSRPVAPASDLLKAARAKKLLQKKAKVKEEKRAEAMAAGVDWQSDDSADDPPEEIHQEPPLPDLLKDKENHGLVIDLCKSLASLHRYCEALEIINLALKSTRNMCSVAEELRSLGAQIAYNTPDPEHGVDCVKYIADQHPYSNAAWNCYYKVITRLDDWYARHYKFLRGKRDKLKDCAPPSIISGHHFTKKSRHQDAAREYLEAYKLLPENPLINLCVGTALINLALGHRLQNRHQCVAQGLAFLHKNLQLCEFSQEAFFNIARAYHHVGLVTLAAWHYGKVLAMHVKDYPIPKLPHEKPESVENRLLGYCDLRREAAFNLHLIYKKSGAVDLARQIIMFLISDIVTESNERVASYSLVWFSRKCLIIVCISSSFWPNTAKESEGNTKEKGLLGRWMFVSDEWVAVVFSATKVQPDALANKELRNLSASMDLIKMD</sequence>
<feature type="compositionally biased region" description="Basic residues" evidence="2">
    <location>
        <begin position="176"/>
        <end position="193"/>
    </location>
</feature>
<feature type="region of interest" description="Disordered" evidence="2">
    <location>
        <begin position="173"/>
        <end position="195"/>
    </location>
</feature>
<evidence type="ECO:0000256" key="1">
    <source>
        <dbReference type="PROSITE-ProRule" id="PRU00339"/>
    </source>
</evidence>
<dbReference type="InterPro" id="IPR011990">
    <property type="entry name" value="TPR-like_helical_dom_sf"/>
</dbReference>
<dbReference type="InterPro" id="IPR039340">
    <property type="entry name" value="Tfc4/TFIIIC-102/Sfc4"/>
</dbReference>
<keyword evidence="1" id="KW-0802">TPR repeat</keyword>
<feature type="compositionally biased region" description="Acidic residues" evidence="2">
    <location>
        <begin position="72"/>
        <end position="98"/>
    </location>
</feature>
<dbReference type="InterPro" id="IPR019734">
    <property type="entry name" value="TPR_rpt"/>
</dbReference>
<dbReference type="GO" id="GO:0000127">
    <property type="term" value="C:transcription factor TFIIIC complex"/>
    <property type="evidence" value="ECO:0007669"/>
    <property type="project" value="TreeGrafter"/>
</dbReference>
<dbReference type="SUPFAM" id="SSF48452">
    <property type="entry name" value="TPR-like"/>
    <property type="match status" value="3"/>
</dbReference>
<evidence type="ECO:0000256" key="2">
    <source>
        <dbReference type="SAM" id="MobiDB-lite"/>
    </source>
</evidence>
<dbReference type="Pfam" id="PF14559">
    <property type="entry name" value="TPR_19"/>
    <property type="match status" value="1"/>
</dbReference>
<reference evidence="3" key="1">
    <citation type="journal article" date="2019" name="Science">
        <title>Mutation of a bHLH transcription factor allowed almond domestication.</title>
        <authorList>
            <person name="Sanchez-Perez R."/>
            <person name="Pavan S."/>
            <person name="Mazzeo R."/>
            <person name="Moldovan C."/>
            <person name="Aiese Cigliano R."/>
            <person name="Del Cueto J."/>
            <person name="Ricciardi F."/>
            <person name="Lotti C."/>
            <person name="Ricciardi L."/>
            <person name="Dicenta F."/>
            <person name="Lopez-Marques R.L."/>
            <person name="Lindberg Moller B."/>
        </authorList>
    </citation>
    <scope>NUCLEOTIDE SEQUENCE</scope>
</reference>
<dbReference type="Gene3D" id="1.25.40.10">
    <property type="entry name" value="Tetratricopeptide repeat domain"/>
    <property type="match status" value="3"/>
</dbReference>
<feature type="region of interest" description="Disordered" evidence="2">
    <location>
        <begin position="72"/>
        <end position="104"/>
    </location>
</feature>
<name>A0A4Y1RZD0_PRUDU</name>
<evidence type="ECO:0000313" key="3">
    <source>
        <dbReference type="EMBL" id="BBH09218.1"/>
    </source>
</evidence>
<dbReference type="GO" id="GO:0006383">
    <property type="term" value="P:transcription by RNA polymerase III"/>
    <property type="evidence" value="ECO:0007669"/>
    <property type="project" value="InterPro"/>
</dbReference>
<dbReference type="AlphaFoldDB" id="A0A4Y1RZD0"/>
<organism evidence="3">
    <name type="scientific">Prunus dulcis</name>
    <name type="common">Almond</name>
    <name type="synonym">Amygdalus dulcis</name>
    <dbReference type="NCBI Taxonomy" id="3755"/>
    <lineage>
        <taxon>Eukaryota</taxon>
        <taxon>Viridiplantae</taxon>
        <taxon>Streptophyta</taxon>
        <taxon>Embryophyta</taxon>
        <taxon>Tracheophyta</taxon>
        <taxon>Spermatophyta</taxon>
        <taxon>Magnoliopsida</taxon>
        <taxon>eudicotyledons</taxon>
        <taxon>Gunneridae</taxon>
        <taxon>Pentapetalae</taxon>
        <taxon>rosids</taxon>
        <taxon>fabids</taxon>
        <taxon>Rosales</taxon>
        <taxon>Rosaceae</taxon>
        <taxon>Amygdaloideae</taxon>
        <taxon>Amygdaleae</taxon>
        <taxon>Prunus</taxon>
    </lineage>
</organism>
<dbReference type="EMBL" id="AP019304">
    <property type="protein sequence ID" value="BBH09218.1"/>
    <property type="molecule type" value="Genomic_DNA"/>
</dbReference>
<dbReference type="PROSITE" id="PS50005">
    <property type="entry name" value="TPR"/>
    <property type="match status" value="2"/>
</dbReference>
<gene>
    <name evidence="3" type="ORF">Prudu_021653</name>
</gene>
<proteinExistence type="predicted"/>
<feature type="compositionally biased region" description="Acidic residues" evidence="2">
    <location>
        <begin position="668"/>
        <end position="677"/>
    </location>
</feature>
<dbReference type="PANTHER" id="PTHR23082:SF0">
    <property type="entry name" value="GENERAL TRANSCRIPTION FACTOR 3C POLYPEPTIDE 3"/>
    <property type="match status" value="1"/>
</dbReference>
<dbReference type="PANTHER" id="PTHR23082">
    <property type="entry name" value="TRANSCRIPTION INITIATION FACTOR IIIC TFIIIC , POLYPEPTIDE 3-RELATED"/>
    <property type="match status" value="1"/>
</dbReference>